<evidence type="ECO:0000256" key="2">
    <source>
        <dbReference type="ARBA" id="ARBA00022694"/>
    </source>
</evidence>
<dbReference type="GO" id="GO:0003723">
    <property type="term" value="F:RNA binding"/>
    <property type="evidence" value="ECO:0007669"/>
    <property type="project" value="InterPro"/>
</dbReference>
<dbReference type="InterPro" id="IPR020103">
    <property type="entry name" value="PsdUridine_synth_cat_dom_sf"/>
</dbReference>
<dbReference type="EMBL" id="UINC01001181">
    <property type="protein sequence ID" value="SUZ73479.1"/>
    <property type="molecule type" value="Genomic_DNA"/>
</dbReference>
<protein>
    <recommendedName>
        <fullName evidence="1">tRNA pseudouridine(55) synthase</fullName>
        <ecNumber evidence="1">5.4.99.25</ecNumber>
    </recommendedName>
</protein>
<keyword evidence="3" id="KW-0413">Isomerase</keyword>
<dbReference type="NCBIfam" id="TIGR00431">
    <property type="entry name" value="TruB"/>
    <property type="match status" value="1"/>
</dbReference>
<evidence type="ECO:0000256" key="3">
    <source>
        <dbReference type="ARBA" id="ARBA00023235"/>
    </source>
</evidence>
<reference evidence="6" key="1">
    <citation type="submission" date="2018-05" db="EMBL/GenBank/DDBJ databases">
        <authorList>
            <person name="Lanie J.A."/>
            <person name="Ng W.-L."/>
            <person name="Kazmierczak K.M."/>
            <person name="Andrzejewski T.M."/>
            <person name="Davidsen T.M."/>
            <person name="Wayne K.J."/>
            <person name="Tettelin H."/>
            <person name="Glass J.I."/>
            <person name="Rusch D."/>
            <person name="Podicherti R."/>
            <person name="Tsui H.-C.T."/>
            <person name="Winkler M.E."/>
        </authorList>
    </citation>
    <scope>NUCLEOTIDE SEQUENCE</scope>
</reference>
<sequence length="312" mass="33021">VLVVDKPSGPTSHDVVASVRRALSLRKVGHLGTLDPMATGVLPLVVGRATRLAPLFTNASKQYDAVIRLGLVTDTYDITGTTVGGTDAGTSNALPSDSSSSADEIRATAEAFVGSYPQRPPPVSAKKIGGVRAYQLTRRKQKIEIQPVLVTVESLQVLAVKNRTVRCRIVCSSGFYVRSLAHDLGARLGCGGCLETLRRERHGPFGLADATPLEDILNAAGTADARTIQMGDLLPGLPHVTVTPEGARRATHGNSLRASDLVPGSDVRGNTRDGRVRVLDRDGKLLAIAEPKENDLWHPKIVLAEVAGPQGT</sequence>
<keyword evidence="2" id="KW-0819">tRNA processing</keyword>
<dbReference type="Pfam" id="PF01509">
    <property type="entry name" value="TruB_N"/>
    <property type="match status" value="1"/>
</dbReference>
<evidence type="ECO:0000259" key="5">
    <source>
        <dbReference type="Pfam" id="PF16198"/>
    </source>
</evidence>
<dbReference type="GO" id="GO:0160148">
    <property type="term" value="F:tRNA pseudouridine(55) synthase activity"/>
    <property type="evidence" value="ECO:0007669"/>
    <property type="project" value="UniProtKB-EC"/>
</dbReference>
<feature type="domain" description="tRNA pseudouridylate synthase B C-terminal" evidence="5">
    <location>
        <begin position="178"/>
        <end position="223"/>
    </location>
</feature>
<evidence type="ECO:0000259" key="4">
    <source>
        <dbReference type="Pfam" id="PF01509"/>
    </source>
</evidence>
<organism evidence="6">
    <name type="scientific">marine metagenome</name>
    <dbReference type="NCBI Taxonomy" id="408172"/>
    <lineage>
        <taxon>unclassified sequences</taxon>
        <taxon>metagenomes</taxon>
        <taxon>ecological metagenomes</taxon>
    </lineage>
</organism>
<dbReference type="GO" id="GO:0006400">
    <property type="term" value="P:tRNA modification"/>
    <property type="evidence" value="ECO:0007669"/>
    <property type="project" value="TreeGrafter"/>
</dbReference>
<dbReference type="PANTHER" id="PTHR13767">
    <property type="entry name" value="TRNA-PSEUDOURIDINE SYNTHASE"/>
    <property type="match status" value="1"/>
</dbReference>
<dbReference type="SUPFAM" id="SSF55120">
    <property type="entry name" value="Pseudouridine synthase"/>
    <property type="match status" value="1"/>
</dbReference>
<dbReference type="AlphaFoldDB" id="A0A381Q576"/>
<dbReference type="GO" id="GO:1990481">
    <property type="term" value="P:mRNA pseudouridine synthesis"/>
    <property type="evidence" value="ECO:0007669"/>
    <property type="project" value="TreeGrafter"/>
</dbReference>
<dbReference type="EC" id="5.4.99.25" evidence="1"/>
<proteinExistence type="inferred from homology"/>
<gene>
    <name evidence="6" type="ORF">METZ01_LOCUS26333</name>
</gene>
<dbReference type="InterPro" id="IPR032819">
    <property type="entry name" value="TruB_C"/>
</dbReference>
<feature type="non-terminal residue" evidence="6">
    <location>
        <position position="1"/>
    </location>
</feature>
<dbReference type="PANTHER" id="PTHR13767:SF2">
    <property type="entry name" value="PSEUDOURIDYLATE SYNTHASE TRUB1"/>
    <property type="match status" value="1"/>
</dbReference>
<dbReference type="CDD" id="cd02573">
    <property type="entry name" value="PseudoU_synth_EcTruB"/>
    <property type="match status" value="1"/>
</dbReference>
<evidence type="ECO:0000313" key="6">
    <source>
        <dbReference type="EMBL" id="SUZ73479.1"/>
    </source>
</evidence>
<feature type="domain" description="Pseudouridine synthase II N-terminal" evidence="4">
    <location>
        <begin position="20"/>
        <end position="177"/>
    </location>
</feature>
<dbReference type="HAMAP" id="MF_01080">
    <property type="entry name" value="TruB_bact"/>
    <property type="match status" value="1"/>
</dbReference>
<evidence type="ECO:0000256" key="1">
    <source>
        <dbReference type="ARBA" id="ARBA00012787"/>
    </source>
</evidence>
<name>A0A381Q576_9ZZZZ</name>
<dbReference type="InterPro" id="IPR002501">
    <property type="entry name" value="PsdUridine_synth_N"/>
</dbReference>
<accession>A0A381Q576</accession>
<dbReference type="Gene3D" id="3.30.2350.10">
    <property type="entry name" value="Pseudouridine synthase"/>
    <property type="match status" value="1"/>
</dbReference>
<dbReference type="InterPro" id="IPR014780">
    <property type="entry name" value="tRNA_psdUridine_synth_TruB"/>
</dbReference>
<dbReference type="Pfam" id="PF16198">
    <property type="entry name" value="TruB_C_2"/>
    <property type="match status" value="1"/>
</dbReference>